<feature type="domain" description="TonB-dependent receptor-like beta-barrel" evidence="14">
    <location>
        <begin position="260"/>
        <end position="649"/>
    </location>
</feature>
<evidence type="ECO:0000256" key="8">
    <source>
        <dbReference type="ARBA" id="ARBA00023077"/>
    </source>
</evidence>
<name>A0A1I1S4S8_9GAMM</name>
<dbReference type="PANTHER" id="PTHR32552:SF81">
    <property type="entry name" value="TONB-DEPENDENT OUTER MEMBRANE RECEPTOR"/>
    <property type="match status" value="1"/>
</dbReference>
<dbReference type="Pfam" id="PF00593">
    <property type="entry name" value="TonB_dep_Rec_b-barrel"/>
    <property type="match status" value="1"/>
</dbReference>
<evidence type="ECO:0000313" key="17">
    <source>
        <dbReference type="Proteomes" id="UP000198862"/>
    </source>
</evidence>
<evidence type="ECO:0000256" key="2">
    <source>
        <dbReference type="ARBA" id="ARBA00022448"/>
    </source>
</evidence>
<evidence type="ECO:0000256" key="1">
    <source>
        <dbReference type="ARBA" id="ARBA00004571"/>
    </source>
</evidence>
<reference evidence="16 17" key="1">
    <citation type="submission" date="2016-10" db="EMBL/GenBank/DDBJ databases">
        <authorList>
            <person name="de Groot N.N."/>
        </authorList>
    </citation>
    <scope>NUCLEOTIDE SEQUENCE [LARGE SCALE GENOMIC DNA]</scope>
    <source>
        <strain evidence="16 17">DSM 6059</strain>
    </source>
</reference>
<dbReference type="PANTHER" id="PTHR32552">
    <property type="entry name" value="FERRICHROME IRON RECEPTOR-RELATED"/>
    <property type="match status" value="1"/>
</dbReference>
<dbReference type="InterPro" id="IPR012910">
    <property type="entry name" value="Plug_dom"/>
</dbReference>
<keyword evidence="7" id="KW-0406">Ion transport</keyword>
<dbReference type="Proteomes" id="UP000198862">
    <property type="component" value="Unassembled WGS sequence"/>
</dbReference>
<keyword evidence="6" id="KW-0408">Iron</keyword>
<keyword evidence="16" id="KW-0675">Receptor</keyword>
<proteinExistence type="inferred from homology"/>
<evidence type="ECO:0000313" key="16">
    <source>
        <dbReference type="EMBL" id="SFD41499.1"/>
    </source>
</evidence>
<keyword evidence="3 11" id="KW-1134">Transmembrane beta strand</keyword>
<protein>
    <submittedName>
        <fullName evidence="16">Outer membrane receptor proteins, mostly Fe transport</fullName>
    </submittedName>
</protein>
<dbReference type="RefSeq" id="WP_091989961.1">
    <property type="nucleotide sequence ID" value="NZ_FOLO01000055.1"/>
</dbReference>
<evidence type="ECO:0000256" key="3">
    <source>
        <dbReference type="ARBA" id="ARBA00022452"/>
    </source>
</evidence>
<evidence type="ECO:0000256" key="4">
    <source>
        <dbReference type="ARBA" id="ARBA00022496"/>
    </source>
</evidence>
<dbReference type="InterPro" id="IPR039426">
    <property type="entry name" value="TonB-dep_rcpt-like"/>
</dbReference>
<dbReference type="AlphaFoldDB" id="A0A1I1S4S8"/>
<evidence type="ECO:0000256" key="7">
    <source>
        <dbReference type="ARBA" id="ARBA00023065"/>
    </source>
</evidence>
<dbReference type="InterPro" id="IPR000531">
    <property type="entry name" value="Beta-barrel_TonB"/>
</dbReference>
<evidence type="ECO:0000256" key="5">
    <source>
        <dbReference type="ARBA" id="ARBA00022692"/>
    </source>
</evidence>
<dbReference type="GO" id="GO:0006826">
    <property type="term" value="P:iron ion transport"/>
    <property type="evidence" value="ECO:0007669"/>
    <property type="project" value="UniProtKB-KW"/>
</dbReference>
<evidence type="ECO:0000256" key="9">
    <source>
        <dbReference type="ARBA" id="ARBA00023136"/>
    </source>
</evidence>
<keyword evidence="17" id="KW-1185">Reference proteome</keyword>
<accession>A0A1I1S4S8</accession>
<dbReference type="STRING" id="1123010.SAMN02745724_04460"/>
<dbReference type="EMBL" id="FOLO01000055">
    <property type="protein sequence ID" value="SFD41499.1"/>
    <property type="molecule type" value="Genomic_DNA"/>
</dbReference>
<keyword evidence="4" id="KW-0410">Iron transport</keyword>
<comment type="subcellular location">
    <subcellularLocation>
        <location evidence="1 11">Cell outer membrane</location>
        <topology evidence="1 11">Multi-pass membrane protein</topology>
    </subcellularLocation>
</comment>
<evidence type="ECO:0000259" key="14">
    <source>
        <dbReference type="Pfam" id="PF00593"/>
    </source>
</evidence>
<keyword evidence="13" id="KW-0732">Signal</keyword>
<sequence>MHHNKFKLNSVFAAIIGLSAISPVLAEDAPKGAEQSMEKITVLGEKTERSLKDTTSSVSVITEEALNNGQFLTISDAISDVANLVVLSGSVPDIRGVSGNGSATGFNSFTGGAKARVSTLIDGIAEPFVADLTGDSGLWDIEQVEVYRGPQSTSNGRNSIGGSVFIKTKDPTFDWEGAARIGMRDQDQFVDTALMVSGPLIDDELAMRISAQRLDGDSINKGITYDENPITFDQNEIKNERLKTKLLWRPAAIENLSTMFTYSYNRERGDTGRNYFTGDDPWKFKPVTQRYMDTESDTASLKFDYQLNPDLSFDLLVAMMDYQWGFDAYEANEAAQSQVKMDENNTTFDAKMNFGLQNDALKGFVGLAYFERSQDFNSRGRTVYDGEDESSSKAIYGEVSYSLTDNLRVIAGGRVERESQVRDFLMSYRGSDIDSKLDKSKTISLPKLVLQYDLTDDTVISASARRGYNAGGGAVSFVTNEYYHFDSESVNTYELSARSVLVDGLVNFSANAFFNNYSDYQALDQFRVIVNIDEAQTYGLELEVSALVTDDLELKAGLGLLETEIKDAGESFNSAIGNELNSAPSMTANLGLKYWILDGLNIGISTNFVDEYYGDFTNTPERIAGDYILTRFTASYQTENWHINAFVNNAQDKQEVTSVSPADRRYPEGYASIVQPKTIGLSATYSF</sequence>
<organism evidence="16 17">
    <name type="scientific">Pseudoalteromonas denitrificans DSM 6059</name>
    <dbReference type="NCBI Taxonomy" id="1123010"/>
    <lineage>
        <taxon>Bacteria</taxon>
        <taxon>Pseudomonadati</taxon>
        <taxon>Pseudomonadota</taxon>
        <taxon>Gammaproteobacteria</taxon>
        <taxon>Alteromonadales</taxon>
        <taxon>Pseudoalteromonadaceae</taxon>
        <taxon>Pseudoalteromonas</taxon>
    </lineage>
</organism>
<evidence type="ECO:0000256" key="11">
    <source>
        <dbReference type="PROSITE-ProRule" id="PRU01360"/>
    </source>
</evidence>
<evidence type="ECO:0000259" key="15">
    <source>
        <dbReference type="Pfam" id="PF07715"/>
    </source>
</evidence>
<keyword evidence="5 11" id="KW-0812">Transmembrane</keyword>
<dbReference type="InterPro" id="IPR036942">
    <property type="entry name" value="Beta-barrel_TonB_sf"/>
</dbReference>
<keyword evidence="10 11" id="KW-0998">Cell outer membrane</keyword>
<keyword evidence="2 11" id="KW-0813">Transport</keyword>
<dbReference type="GO" id="GO:0009279">
    <property type="term" value="C:cell outer membrane"/>
    <property type="evidence" value="ECO:0007669"/>
    <property type="project" value="UniProtKB-SubCell"/>
</dbReference>
<dbReference type="OrthoDB" id="127311at2"/>
<evidence type="ECO:0000256" key="12">
    <source>
        <dbReference type="RuleBase" id="RU003357"/>
    </source>
</evidence>
<evidence type="ECO:0000256" key="13">
    <source>
        <dbReference type="SAM" id="SignalP"/>
    </source>
</evidence>
<evidence type="ECO:0000256" key="6">
    <source>
        <dbReference type="ARBA" id="ARBA00023004"/>
    </source>
</evidence>
<feature type="chain" id="PRO_5011600561" evidence="13">
    <location>
        <begin position="27"/>
        <end position="687"/>
    </location>
</feature>
<feature type="domain" description="TonB-dependent receptor plug" evidence="15">
    <location>
        <begin position="51"/>
        <end position="162"/>
    </location>
</feature>
<feature type="signal peptide" evidence="13">
    <location>
        <begin position="1"/>
        <end position="26"/>
    </location>
</feature>
<dbReference type="Pfam" id="PF07715">
    <property type="entry name" value="Plug"/>
    <property type="match status" value="1"/>
</dbReference>
<dbReference type="SUPFAM" id="SSF56935">
    <property type="entry name" value="Porins"/>
    <property type="match status" value="1"/>
</dbReference>
<dbReference type="PROSITE" id="PS52016">
    <property type="entry name" value="TONB_DEPENDENT_REC_3"/>
    <property type="match status" value="1"/>
</dbReference>
<dbReference type="Gene3D" id="2.40.170.20">
    <property type="entry name" value="TonB-dependent receptor, beta-barrel domain"/>
    <property type="match status" value="1"/>
</dbReference>
<comment type="similarity">
    <text evidence="11 12">Belongs to the TonB-dependent receptor family.</text>
</comment>
<keyword evidence="8 12" id="KW-0798">TonB box</keyword>
<evidence type="ECO:0000256" key="10">
    <source>
        <dbReference type="ARBA" id="ARBA00023237"/>
    </source>
</evidence>
<gene>
    <name evidence="16" type="ORF">SAMN02745724_04460</name>
</gene>
<keyword evidence="9 11" id="KW-0472">Membrane</keyword>